<keyword evidence="5" id="KW-0325">Glycoprotein</keyword>
<feature type="domain" description="GP-PDE" evidence="9">
    <location>
        <begin position="359"/>
        <end position="661"/>
    </location>
</feature>
<evidence type="ECO:0000256" key="4">
    <source>
        <dbReference type="ARBA" id="ARBA00022801"/>
    </source>
</evidence>
<reference evidence="10 11" key="1">
    <citation type="submission" date="2024-01" db="EMBL/GenBank/DDBJ databases">
        <title>The complete chloroplast genome sequence of Lithospermum erythrorhizon: insights into the phylogenetic relationship among Boraginaceae species and the maternal lineages of purple gromwells.</title>
        <authorList>
            <person name="Okada T."/>
            <person name="Watanabe K."/>
        </authorList>
    </citation>
    <scope>NUCLEOTIDE SEQUENCE [LARGE SCALE GENOMIC DNA]</scope>
</reference>
<protein>
    <recommendedName>
        <fullName evidence="1">glycerophosphodiester phosphodiesterase</fullName>
        <ecNumber evidence="1">3.1.4.46</ecNumber>
    </recommendedName>
</protein>
<accession>A0AAV3Q9R5</accession>
<feature type="chain" id="PRO_5043629508" description="glycerophosphodiester phosphodiesterase" evidence="8">
    <location>
        <begin position="18"/>
        <end position="779"/>
    </location>
</feature>
<dbReference type="InterPro" id="IPR030395">
    <property type="entry name" value="GP_PDE_dom"/>
</dbReference>
<feature type="signal peptide" evidence="8">
    <location>
        <begin position="1"/>
        <end position="17"/>
    </location>
</feature>
<sequence length="779" mass="86795">MDGRFFVVFLLLHIAHATIPQAVPNPPGKKWQTLNGMEPVLATTGVSGVFPEGTDYGFNFDKKVSYLPNTLYYCDLQLTKDELPLCMSTVTLENSTNIKDKIPNGKRRHNVNGLDVEGWFALDFTFYQLFEDNKTPISLVQRTFSRTSFVDEMYGLSALDTDDKSMDDATYWINVEHDLFYKQFKLNPETFILNFLNVKPIVYLSSPEVNFLKGMVPKLLNRKTKLIFKFQPSLDVIEPTTKEPYGSWLKKLSEIKLFAAGILVPKEFIWPVHQNGYLLPASTLVNDAHKLGLEVHVYGLQNDARLSFNYSYDPIKEYLNYVDNSQFSVDGIVTDFPVTASESIKCFAHEKDLTKKVPKYIISHNGASGDFPGSTDLAYQKAIDDGADIIDCSVQLSKDGVAFCMDSADLTFPTNAAETFMEKSQMIPEMGPSNGVYSFDLTWTEIQSLKPQLRSNYDDKQLPRNPLNKAAGKFVTLPEFLNLAKTRKVHGVMITVNNVPYLASKRGLDMIKTASTALTEAGLDKQQIQKVLIQSDDSAVLEHFKETAPSYQRVFETKEDLMGVSPEVPAEIKKFADAITLQRNAIVLNYPMPMYLSANYTNIVAEMHKANVSVYVGVFKNEFTNLLFDYYADPYIELATHDNAEVDGFITDFPSTAAAYMRSWCSSANNNYNISGINPGDVFSEMKSFRDELKLDAGDGKKEIVPPVKAPILTKENVVDPPLPPVAVIPPPPASPERANNQGPNNGSASAATFVDASSSKACFLVSMIVGAICLQNVM</sequence>
<organism evidence="10 11">
    <name type="scientific">Lithospermum erythrorhizon</name>
    <name type="common">Purple gromwell</name>
    <name type="synonym">Lithospermum officinale var. erythrorhizon</name>
    <dbReference type="NCBI Taxonomy" id="34254"/>
    <lineage>
        <taxon>Eukaryota</taxon>
        <taxon>Viridiplantae</taxon>
        <taxon>Streptophyta</taxon>
        <taxon>Embryophyta</taxon>
        <taxon>Tracheophyta</taxon>
        <taxon>Spermatophyta</taxon>
        <taxon>Magnoliopsida</taxon>
        <taxon>eudicotyledons</taxon>
        <taxon>Gunneridae</taxon>
        <taxon>Pentapetalae</taxon>
        <taxon>asterids</taxon>
        <taxon>lamiids</taxon>
        <taxon>Boraginales</taxon>
        <taxon>Boraginaceae</taxon>
        <taxon>Boraginoideae</taxon>
        <taxon>Lithospermeae</taxon>
        <taxon>Lithospermum</taxon>
    </lineage>
</organism>
<evidence type="ECO:0000256" key="2">
    <source>
        <dbReference type="ARBA" id="ARBA00022729"/>
    </source>
</evidence>
<dbReference type="Pfam" id="PF03009">
    <property type="entry name" value="GDPD"/>
    <property type="match status" value="2"/>
</dbReference>
<dbReference type="GO" id="GO:0008889">
    <property type="term" value="F:glycerophosphodiester phosphodiesterase activity"/>
    <property type="evidence" value="ECO:0007669"/>
    <property type="project" value="UniProtKB-EC"/>
</dbReference>
<name>A0AAV3Q9R5_LITER</name>
<dbReference type="SUPFAM" id="SSF51695">
    <property type="entry name" value="PLC-like phosphodiesterases"/>
    <property type="match status" value="2"/>
</dbReference>
<evidence type="ECO:0000256" key="8">
    <source>
        <dbReference type="SAM" id="SignalP"/>
    </source>
</evidence>
<proteinExistence type="predicted"/>
<dbReference type="PANTHER" id="PTHR43620:SF44">
    <property type="entry name" value="GLYCEROPHOSPHODIESTER PHOSPHODIESTERASE GDPDL6-RELATED"/>
    <property type="match status" value="1"/>
</dbReference>
<evidence type="ECO:0000259" key="9">
    <source>
        <dbReference type="PROSITE" id="PS51704"/>
    </source>
</evidence>
<keyword evidence="4" id="KW-0378">Hydrolase</keyword>
<dbReference type="Gene3D" id="3.20.20.190">
    <property type="entry name" value="Phosphatidylinositol (PI) phosphodiesterase"/>
    <property type="match status" value="2"/>
</dbReference>
<evidence type="ECO:0000256" key="6">
    <source>
        <dbReference type="ARBA" id="ARBA00047512"/>
    </source>
</evidence>
<gene>
    <name evidence="10" type="ORF">LIER_39113</name>
</gene>
<feature type="compositionally biased region" description="Polar residues" evidence="7">
    <location>
        <begin position="738"/>
        <end position="749"/>
    </location>
</feature>
<evidence type="ECO:0000313" key="10">
    <source>
        <dbReference type="EMBL" id="GAA0160834.1"/>
    </source>
</evidence>
<keyword evidence="2 8" id="KW-0732">Signal</keyword>
<keyword evidence="3" id="KW-0319">Glycerol metabolism</keyword>
<dbReference type="FunFam" id="3.20.20.190:FF:000011">
    <property type="entry name" value="Glycerophosphodiester phosphodiesterase GDPDL3"/>
    <property type="match status" value="1"/>
</dbReference>
<feature type="domain" description="GP-PDE" evidence="9">
    <location>
        <begin position="38"/>
        <end position="344"/>
    </location>
</feature>
<dbReference type="EMBL" id="BAABME010020584">
    <property type="protein sequence ID" value="GAA0160834.1"/>
    <property type="molecule type" value="Genomic_DNA"/>
</dbReference>
<dbReference type="AlphaFoldDB" id="A0AAV3Q9R5"/>
<dbReference type="EC" id="3.1.4.46" evidence="1"/>
<dbReference type="GO" id="GO:0006629">
    <property type="term" value="P:lipid metabolic process"/>
    <property type="evidence" value="ECO:0007669"/>
    <property type="project" value="InterPro"/>
</dbReference>
<dbReference type="Proteomes" id="UP001454036">
    <property type="component" value="Unassembled WGS sequence"/>
</dbReference>
<dbReference type="PANTHER" id="PTHR43620">
    <property type="entry name" value="GLYCEROPHOSPHORYL DIESTER PHOSPHODIESTERASE"/>
    <property type="match status" value="1"/>
</dbReference>
<evidence type="ECO:0000256" key="5">
    <source>
        <dbReference type="ARBA" id="ARBA00023180"/>
    </source>
</evidence>
<comment type="caution">
    <text evidence="10">The sequence shown here is derived from an EMBL/GenBank/DDBJ whole genome shotgun (WGS) entry which is preliminary data.</text>
</comment>
<evidence type="ECO:0000256" key="7">
    <source>
        <dbReference type="SAM" id="MobiDB-lite"/>
    </source>
</evidence>
<keyword evidence="11" id="KW-1185">Reference proteome</keyword>
<dbReference type="GO" id="GO:0006071">
    <property type="term" value="P:glycerol metabolic process"/>
    <property type="evidence" value="ECO:0007669"/>
    <property type="project" value="UniProtKB-KW"/>
</dbReference>
<feature type="region of interest" description="Disordered" evidence="7">
    <location>
        <begin position="728"/>
        <end position="749"/>
    </location>
</feature>
<comment type="catalytic activity">
    <reaction evidence="6">
        <text>a sn-glycero-3-phosphodiester + H2O = an alcohol + sn-glycerol 3-phosphate + H(+)</text>
        <dbReference type="Rhea" id="RHEA:12969"/>
        <dbReference type="ChEBI" id="CHEBI:15377"/>
        <dbReference type="ChEBI" id="CHEBI:15378"/>
        <dbReference type="ChEBI" id="CHEBI:30879"/>
        <dbReference type="ChEBI" id="CHEBI:57597"/>
        <dbReference type="ChEBI" id="CHEBI:83408"/>
        <dbReference type="EC" id="3.1.4.46"/>
    </reaction>
</comment>
<evidence type="ECO:0000256" key="1">
    <source>
        <dbReference type="ARBA" id="ARBA00012247"/>
    </source>
</evidence>
<dbReference type="PROSITE" id="PS51704">
    <property type="entry name" value="GP_PDE"/>
    <property type="match status" value="2"/>
</dbReference>
<evidence type="ECO:0000313" key="11">
    <source>
        <dbReference type="Proteomes" id="UP001454036"/>
    </source>
</evidence>
<dbReference type="InterPro" id="IPR017946">
    <property type="entry name" value="PLC-like_Pdiesterase_TIM-brl"/>
</dbReference>
<evidence type="ECO:0000256" key="3">
    <source>
        <dbReference type="ARBA" id="ARBA00022798"/>
    </source>
</evidence>